<evidence type="ECO:0000256" key="1">
    <source>
        <dbReference type="SAM" id="MobiDB-lite"/>
    </source>
</evidence>
<dbReference type="RefSeq" id="WP_093945454.1">
    <property type="nucleotide sequence ID" value="NZ_NMUL01000001.1"/>
</dbReference>
<protein>
    <recommendedName>
        <fullName evidence="5">PE-PGRS family protein</fullName>
    </recommendedName>
</protein>
<reference evidence="4" key="1">
    <citation type="submission" date="2017-07" db="EMBL/GenBank/DDBJ databases">
        <title>Comparative genome mining reveals phylogenetic distribution patterns of secondary metabolites in Amycolatopsis.</title>
        <authorList>
            <person name="Adamek M."/>
            <person name="Alanjary M."/>
            <person name="Sales-Ortells H."/>
            <person name="Goodfellow M."/>
            <person name="Bull A.T."/>
            <person name="Kalinowski J."/>
            <person name="Ziemert N."/>
        </authorList>
    </citation>
    <scope>NUCLEOTIDE SEQUENCE [LARGE SCALE GENOMIC DNA]</scope>
    <source>
        <strain evidence="4">H5</strain>
    </source>
</reference>
<sequence length="1222" mass="117526">MHPWAKRGLQSALLAGGLMMLGTGIASAEEQVNPDLAPSPLDGGASVPIQIRKINLGTPAGESPLPLDMDTDVTTGTLLHDATKPLGGLLLNNVVKPDVSAPVQITGWALGAGGDSHVVNDSEQVHKQGGPITTTGEGRPAAGNVVTAPVTAPIGVNNLAFGTLSNATVDGFANQDSTVGGPVTTNGDNGVVSGTIAAVQGALPIGVNNTAAGWGGTGTVNTTTTQGAHSPGQLTTSGKDGVASGTIAGVPVALPAQVDGTAAAWGGKATANTVNTVLAEAGTPESELRGAPEREPYATTDGGGSLASGTALTPGVAGPVAVNGTSGPWGGLTNADSVSNLNANAGGGTVTDGVKSVAGGTAAGAPVALPVTVMGTAGAWGGESFATSENNVGSVAGGDIVTNGADALGAGSVVHPQVAGPVEVNCTSGPWGGITGTNCANDYSAQAGGGDTTNGDHSVGSGTVADAPVAAPVTGNHNSAAWGGLADATGMSFIDSTAGGPVYTGGEGSVVGGTIAHPQVAEPVVASCNTGAWGGITSTHCTHENTAHAGGGNVTNGDSSIVGGTVADVPATFPAQVCGTAGDWGGISTAECYTTVDSVVGGNTYDHGDESVGGGNIVGPSLAGDADVICNAGAWGGIPTSSCSNAENVVAGGFQGTSGNNAVAAGNIVDAPLATPVEVLNGAYAWGGIPTSTMTEHKCLTSGGDNNTDDDGGVVSSNIVTAPEAIGAQVMNIAGAWGGNPTSHGDFITHVHAGGADSATGKGGAVAGNIVDQASSLPVQVNTIGATWGGMAEAIGTNDTEFHSGGPNYANGDLGAITGNVVEAPIGGAGQVSSWAASWIGGAAVDADNDVTSHAGGPTFTSGKGGAIAGDAVAAPIQPFVQATGQSISLMANTVNHTENTDDLVSGGPITTDGTGGALSGDILSAEAQAMPQVYGLGISAIGSATNDVQNDLTATDGGDETTMGTGALSGALLDVPVAADPEVFRWGIGALSHVNNHVDSTVDSDVSGTPTAKPAIQIPVGLVPQVKNVTIPVLAEVLNTGTDTTDVMVGRTEAAQIPVELDLSGLLGGVSPLARDDMASRADAPGLGADGLGGGMALLGNGTGGAAGQVAEALGSVTGKTLGGLPAAVAGATGHESRSDSPVPSPAVPSLPSLPALSGLTGGGLLPQVKPPHVALPGVPSAPRADNPVPVVPVVSGLAGSSLLSPVKQPHVALPGVPAQQ</sequence>
<keyword evidence="2" id="KW-0732">Signal</keyword>
<feature type="compositionally biased region" description="Basic and acidic residues" evidence="1">
    <location>
        <begin position="286"/>
        <end position="296"/>
    </location>
</feature>
<keyword evidence="4" id="KW-1185">Reference proteome</keyword>
<accession>A0A229TK68</accession>
<feature type="chain" id="PRO_5012940632" description="PE-PGRS family protein" evidence="2">
    <location>
        <begin position="29"/>
        <end position="1222"/>
    </location>
</feature>
<feature type="signal peptide" evidence="2">
    <location>
        <begin position="1"/>
        <end position="28"/>
    </location>
</feature>
<organism evidence="3 4">
    <name type="scientific">Amycolatopsis vastitatis</name>
    <dbReference type="NCBI Taxonomy" id="1905142"/>
    <lineage>
        <taxon>Bacteria</taxon>
        <taxon>Bacillati</taxon>
        <taxon>Actinomycetota</taxon>
        <taxon>Actinomycetes</taxon>
        <taxon>Pseudonocardiales</taxon>
        <taxon>Pseudonocardiaceae</taxon>
        <taxon>Amycolatopsis</taxon>
    </lineage>
</organism>
<evidence type="ECO:0008006" key="5">
    <source>
        <dbReference type="Google" id="ProtNLM"/>
    </source>
</evidence>
<evidence type="ECO:0000313" key="4">
    <source>
        <dbReference type="Proteomes" id="UP000215199"/>
    </source>
</evidence>
<name>A0A229TK68_9PSEU</name>
<comment type="caution">
    <text evidence="3">The sequence shown here is derived from an EMBL/GenBank/DDBJ whole genome shotgun (WGS) entry which is preliminary data.</text>
</comment>
<evidence type="ECO:0000256" key="2">
    <source>
        <dbReference type="SAM" id="SignalP"/>
    </source>
</evidence>
<feature type="region of interest" description="Disordered" evidence="1">
    <location>
        <begin position="281"/>
        <end position="312"/>
    </location>
</feature>
<evidence type="ECO:0000313" key="3">
    <source>
        <dbReference type="EMBL" id="OXM71642.1"/>
    </source>
</evidence>
<dbReference type="EMBL" id="NMUL01000001">
    <property type="protein sequence ID" value="OXM71642.1"/>
    <property type="molecule type" value="Genomic_DNA"/>
</dbReference>
<dbReference type="OrthoDB" id="3661198at2"/>
<proteinExistence type="predicted"/>
<dbReference type="Proteomes" id="UP000215199">
    <property type="component" value="Unassembled WGS sequence"/>
</dbReference>
<dbReference type="AlphaFoldDB" id="A0A229TK68"/>
<gene>
    <name evidence="3" type="ORF">CF165_00875</name>
</gene>